<dbReference type="Gene3D" id="2.40.50.180">
    <property type="entry name" value="CheA-289, Domain 4"/>
    <property type="match status" value="1"/>
</dbReference>
<reference evidence="2 3" key="1">
    <citation type="journal article" date="2024" name="Int. J. Syst. Evol. Microbiol.">
        <title>Paenibacillus hexagrammi sp. nov., a novel bacterium isolated from the gut content of Hexagrammos agrammus.</title>
        <authorList>
            <person name="Jung H.K."/>
            <person name="Kim D.G."/>
            <person name="Zin H."/>
            <person name="Park J."/>
            <person name="Jung H."/>
            <person name="Kim Y.O."/>
            <person name="Kong H.J."/>
            <person name="Kim J.W."/>
            <person name="Kim Y.S."/>
        </authorList>
    </citation>
    <scope>NUCLEOTIDE SEQUENCE [LARGE SCALE GENOMIC DNA]</scope>
    <source>
        <strain evidence="2 3">YPD9-1</strain>
    </source>
</reference>
<evidence type="ECO:0000259" key="1">
    <source>
        <dbReference type="PROSITE" id="PS50851"/>
    </source>
</evidence>
<dbReference type="SMART" id="SM00260">
    <property type="entry name" value="CheW"/>
    <property type="match status" value="1"/>
</dbReference>
<sequence>MTGQYIEFAVQEEKYGIGLEHIHEIIRMQEITHVPGARPYMEGVINLRGSIIPIISLRSRFNMEKISYSKSTRIIVVHRDDMLVGLIVDMVLQVVALTDIGPPPERMGVMDGCLISGVGQSGGELVGILKVEQILETG</sequence>
<dbReference type="RefSeq" id="WP_235119228.1">
    <property type="nucleotide sequence ID" value="NZ_CP090978.1"/>
</dbReference>
<dbReference type="InterPro" id="IPR002545">
    <property type="entry name" value="CheW-lke_dom"/>
</dbReference>
<proteinExistence type="predicted"/>
<organism evidence="2 3">
    <name type="scientific">Paenibacillus hexagrammi</name>
    <dbReference type="NCBI Taxonomy" id="2908839"/>
    <lineage>
        <taxon>Bacteria</taxon>
        <taxon>Bacillati</taxon>
        <taxon>Bacillota</taxon>
        <taxon>Bacilli</taxon>
        <taxon>Bacillales</taxon>
        <taxon>Paenibacillaceae</taxon>
        <taxon>Paenibacillus</taxon>
    </lineage>
</organism>
<dbReference type="SUPFAM" id="SSF50341">
    <property type="entry name" value="CheW-like"/>
    <property type="match status" value="1"/>
</dbReference>
<dbReference type="EMBL" id="CP090978">
    <property type="protein sequence ID" value="UJF32885.1"/>
    <property type="molecule type" value="Genomic_DNA"/>
</dbReference>
<dbReference type="Proteomes" id="UP001649230">
    <property type="component" value="Chromosome"/>
</dbReference>
<protein>
    <submittedName>
        <fullName evidence="2">Chemotaxis protein CheW</fullName>
    </submittedName>
</protein>
<dbReference type="Gene3D" id="2.30.30.40">
    <property type="entry name" value="SH3 Domains"/>
    <property type="match status" value="1"/>
</dbReference>
<accession>A0ABY3SHB6</accession>
<dbReference type="Pfam" id="PF01584">
    <property type="entry name" value="CheW"/>
    <property type="match status" value="1"/>
</dbReference>
<keyword evidence="3" id="KW-1185">Reference proteome</keyword>
<evidence type="ECO:0000313" key="3">
    <source>
        <dbReference type="Proteomes" id="UP001649230"/>
    </source>
</evidence>
<gene>
    <name evidence="2" type="ORF">L0M14_25450</name>
</gene>
<dbReference type="InterPro" id="IPR036061">
    <property type="entry name" value="CheW-like_dom_sf"/>
</dbReference>
<dbReference type="InterPro" id="IPR039315">
    <property type="entry name" value="CheW"/>
</dbReference>
<dbReference type="PROSITE" id="PS50851">
    <property type="entry name" value="CHEW"/>
    <property type="match status" value="1"/>
</dbReference>
<name>A0ABY3SHB6_9BACL</name>
<feature type="domain" description="CheW-like" evidence="1">
    <location>
        <begin position="2"/>
        <end position="138"/>
    </location>
</feature>
<evidence type="ECO:0000313" key="2">
    <source>
        <dbReference type="EMBL" id="UJF32885.1"/>
    </source>
</evidence>
<dbReference type="PANTHER" id="PTHR22617">
    <property type="entry name" value="CHEMOTAXIS SENSOR HISTIDINE KINASE-RELATED"/>
    <property type="match status" value="1"/>
</dbReference>
<dbReference type="PANTHER" id="PTHR22617:SF23">
    <property type="entry name" value="CHEMOTAXIS PROTEIN CHEW"/>
    <property type="match status" value="1"/>
</dbReference>